<proteinExistence type="predicted"/>
<dbReference type="Proteomes" id="UP000606274">
    <property type="component" value="Unassembled WGS sequence"/>
</dbReference>
<feature type="compositionally biased region" description="Polar residues" evidence="1">
    <location>
        <begin position="113"/>
        <end position="123"/>
    </location>
</feature>
<dbReference type="AlphaFoldDB" id="A0A8T0AD63"/>
<protein>
    <submittedName>
        <fullName evidence="2">Uncharacterized protein</fullName>
    </submittedName>
</protein>
<feature type="compositionally biased region" description="Polar residues" evidence="1">
    <location>
        <begin position="45"/>
        <end position="60"/>
    </location>
</feature>
<organism evidence="2 3">
    <name type="scientific">Silurus meridionalis</name>
    <name type="common">Southern catfish</name>
    <name type="synonym">Silurus soldatovi meridionalis</name>
    <dbReference type="NCBI Taxonomy" id="175797"/>
    <lineage>
        <taxon>Eukaryota</taxon>
        <taxon>Metazoa</taxon>
        <taxon>Chordata</taxon>
        <taxon>Craniata</taxon>
        <taxon>Vertebrata</taxon>
        <taxon>Euteleostomi</taxon>
        <taxon>Actinopterygii</taxon>
        <taxon>Neopterygii</taxon>
        <taxon>Teleostei</taxon>
        <taxon>Ostariophysi</taxon>
        <taxon>Siluriformes</taxon>
        <taxon>Siluridae</taxon>
        <taxon>Silurus</taxon>
    </lineage>
</organism>
<dbReference type="EMBL" id="JABFDY010000024">
    <property type="protein sequence ID" value="KAF7689281.1"/>
    <property type="molecule type" value="Genomic_DNA"/>
</dbReference>
<accession>A0A8T0AD63</accession>
<feature type="compositionally biased region" description="Basic and acidic residues" evidence="1">
    <location>
        <begin position="13"/>
        <end position="24"/>
    </location>
</feature>
<comment type="caution">
    <text evidence="2">The sequence shown here is derived from an EMBL/GenBank/DDBJ whole genome shotgun (WGS) entry which is preliminary data.</text>
</comment>
<reference evidence="2" key="1">
    <citation type="submission" date="2020-08" db="EMBL/GenBank/DDBJ databases">
        <title>Chromosome-level assembly of Southern catfish (Silurus meridionalis) provides insights into visual adaptation to the nocturnal and benthic lifestyles.</title>
        <authorList>
            <person name="Zhang Y."/>
            <person name="Wang D."/>
            <person name="Peng Z."/>
        </authorList>
    </citation>
    <scope>NUCLEOTIDE SEQUENCE</scope>
    <source>
        <strain evidence="2">SWU-2019-XX</strain>
        <tissue evidence="2">Muscle</tissue>
    </source>
</reference>
<feature type="region of interest" description="Disordered" evidence="1">
    <location>
        <begin position="102"/>
        <end position="123"/>
    </location>
</feature>
<sequence>MPEKPAMIMKTARVKDSVGEKSQLRDSVYLMPEEREDQDQKCDSTNDFDLMESNQTSLPSSEDDQSMDTPNTFENKMPGLLLEVTAVQDGFERVVTNEDTNDYERKLVAPEVDQQSNTETEQPNVKETKGCFMSCLVFQSPVQALLLCCSPFCKTSFPHTDEADHE</sequence>
<name>A0A8T0AD63_SILME</name>
<feature type="region of interest" description="Disordered" evidence="1">
    <location>
        <begin position="1"/>
        <end position="75"/>
    </location>
</feature>
<evidence type="ECO:0000313" key="2">
    <source>
        <dbReference type="EMBL" id="KAF7689281.1"/>
    </source>
</evidence>
<evidence type="ECO:0000256" key="1">
    <source>
        <dbReference type="SAM" id="MobiDB-lite"/>
    </source>
</evidence>
<gene>
    <name evidence="2" type="ORF">HF521_012634</name>
</gene>
<evidence type="ECO:0000313" key="3">
    <source>
        <dbReference type="Proteomes" id="UP000606274"/>
    </source>
</evidence>
<keyword evidence="3" id="KW-1185">Reference proteome</keyword>